<sequence>MEKQRQIDTERGKIRDDTTKELLEKQRFKDLEKDKIIFGLKKSLDEAQLKATQGSQQMQGEVPELDLEKELKDVFPSDMIEGIKKGEKGADIRQTVRTNKGNFCGVILWESKRTKSWKDEYITKLKEDVRAENANIPIIVTSVMPKESKDPIYHKEGVWICTFPFAMILAELVRQKLTEVAREKFIAQHQETKAEELYGYIMGHEFRQQVEAIIEVYTKSKNELIREKRAFESIWKTREEGMEKLIKSTARIAGTISGKVGSEFPQLKGLELLESENKS</sequence>
<dbReference type="Pfam" id="PF09903">
    <property type="entry name" value="DUF2130"/>
    <property type="match status" value="1"/>
</dbReference>
<organism evidence="1 2">
    <name type="scientific">Candidatus Roizmanbacteria bacterium GW2011_GWA2_32_13</name>
    <dbReference type="NCBI Taxonomy" id="1618475"/>
    <lineage>
        <taxon>Bacteria</taxon>
        <taxon>Candidatus Roizmaniibacteriota</taxon>
    </lineage>
</organism>
<dbReference type="AlphaFoldDB" id="A0A0G0B6L6"/>
<proteinExistence type="predicted"/>
<dbReference type="EMBL" id="LBOK01000037">
    <property type="protein sequence ID" value="KKP34470.1"/>
    <property type="molecule type" value="Genomic_DNA"/>
</dbReference>
<evidence type="ECO:0008006" key="3">
    <source>
        <dbReference type="Google" id="ProtNLM"/>
    </source>
</evidence>
<reference evidence="1 2" key="1">
    <citation type="journal article" date="2015" name="Nature">
        <title>rRNA introns, odd ribosomes, and small enigmatic genomes across a large radiation of phyla.</title>
        <authorList>
            <person name="Brown C.T."/>
            <person name="Hug L.A."/>
            <person name="Thomas B.C."/>
            <person name="Sharon I."/>
            <person name="Castelle C.J."/>
            <person name="Singh A."/>
            <person name="Wilkins M.J."/>
            <person name="Williams K.H."/>
            <person name="Banfield J.F."/>
        </authorList>
    </citation>
    <scope>NUCLEOTIDE SEQUENCE [LARGE SCALE GENOMIC DNA]</scope>
</reference>
<name>A0A0G0B6L6_9BACT</name>
<accession>A0A0G0B6L6</accession>
<dbReference type="InterPro" id="IPR019219">
    <property type="entry name" value="DUF2130"/>
</dbReference>
<evidence type="ECO:0000313" key="1">
    <source>
        <dbReference type="EMBL" id="KKP34470.1"/>
    </source>
</evidence>
<evidence type="ECO:0000313" key="2">
    <source>
        <dbReference type="Proteomes" id="UP000034349"/>
    </source>
</evidence>
<gene>
    <name evidence="1" type="ORF">UR23_C0037G0011</name>
</gene>
<protein>
    <recommendedName>
        <fullName evidence="3">DUF2130 domain-containing protein</fullName>
    </recommendedName>
</protein>
<comment type="caution">
    <text evidence="1">The sequence shown here is derived from an EMBL/GenBank/DDBJ whole genome shotgun (WGS) entry which is preliminary data.</text>
</comment>
<dbReference type="Proteomes" id="UP000034349">
    <property type="component" value="Unassembled WGS sequence"/>
</dbReference>